<dbReference type="Proteomes" id="UP000003836">
    <property type="component" value="Unassembled WGS sequence"/>
</dbReference>
<evidence type="ECO:0000313" key="3">
    <source>
        <dbReference type="Proteomes" id="UP000003836"/>
    </source>
</evidence>
<dbReference type="KEGG" id="vtu:IX91_25750"/>
<dbReference type="AlphaFoldDB" id="F9T5B1"/>
<reference evidence="2" key="1">
    <citation type="submission" date="2011-08" db="EMBL/GenBank/DDBJ databases">
        <authorList>
            <person name="Hoffman M."/>
            <person name="Strain E.A."/>
            <person name="Brown E."/>
            <person name="Allard M.W."/>
        </authorList>
    </citation>
    <scope>NUCLEOTIDE SEQUENCE</scope>
    <source>
        <strain evidence="2">ATCC 19109</strain>
    </source>
</reference>
<dbReference type="RefSeq" id="WP_004744696.1">
    <property type="nucleotide sequence ID" value="NZ_AFWI01000146.1"/>
</dbReference>
<keyword evidence="3" id="KW-1185">Reference proteome</keyword>
<organism evidence="1 4">
    <name type="scientific">Vibrio tubiashii ATCC 19109</name>
    <dbReference type="NCBI Taxonomy" id="1051646"/>
    <lineage>
        <taxon>Bacteria</taxon>
        <taxon>Pseudomonadati</taxon>
        <taxon>Pseudomonadota</taxon>
        <taxon>Gammaproteobacteria</taxon>
        <taxon>Vibrionales</taxon>
        <taxon>Vibrionaceae</taxon>
        <taxon>Vibrio</taxon>
        <taxon>Vibrio oreintalis group</taxon>
    </lineage>
</organism>
<keyword evidence="1" id="KW-0614">Plasmid</keyword>
<proteinExistence type="predicted"/>
<geneLocation type="plasmid" evidence="1 4">
    <name>p57</name>
</geneLocation>
<name>F9T5B1_9VIBR</name>
<protein>
    <submittedName>
        <fullName evidence="1">Uncharacterized protein</fullName>
    </submittedName>
</protein>
<reference evidence="1 4" key="3">
    <citation type="submission" date="2014-08" db="EMBL/GenBank/DDBJ databases">
        <title>First Complete Genome Sequence of the Shellfish Pathogen Vibrio tubiashii.</title>
        <authorList>
            <person name="Richards G.P."/>
            <person name="Needleman D.S."/>
            <person name="Watson M.A."/>
            <person name="Bono J.L."/>
        </authorList>
    </citation>
    <scope>NUCLEOTIDE SEQUENCE [LARGE SCALE GENOMIC DNA]</scope>
    <source>
        <strain evidence="1 4">ATCC 19109</strain>
        <plasmid evidence="1">p57</plasmid>
        <plasmid evidence="4">Plasmid p57</plasmid>
    </source>
</reference>
<reference evidence="2 3" key="2">
    <citation type="journal article" date="2012" name="Int. J. Syst. Evol. Microbiol.">
        <title>Vibrio caribbeanicus sp. nov., isolated from the marine sponge Scleritoderma cyanea.</title>
        <authorList>
            <person name="Hoffmann M."/>
            <person name="Monday S.R."/>
            <person name="Allard M.W."/>
            <person name="Strain E.A."/>
            <person name="Whittaker P."/>
            <person name="Naum M."/>
            <person name="McCarthy P.J."/>
            <person name="Lopez J.V."/>
            <person name="Fischer M."/>
            <person name="Brown E.W."/>
        </authorList>
    </citation>
    <scope>NUCLEOTIDE SEQUENCE [LARGE SCALE GENOMIC DNA]</scope>
    <source>
        <strain evidence="2 3">ATCC 19109</strain>
    </source>
</reference>
<evidence type="ECO:0000313" key="1">
    <source>
        <dbReference type="EMBL" id="AIW17464.1"/>
    </source>
</evidence>
<evidence type="ECO:0000313" key="2">
    <source>
        <dbReference type="EMBL" id="EGU55308.1"/>
    </source>
</evidence>
<dbReference type="PATRIC" id="fig|1051646.9.peg.5164"/>
<dbReference type="HOGENOM" id="CLU_2170034_0_0_6"/>
<sequence length="110" mass="11864">MVTGKGKSMFSFVEKTYLFKAGLRHIAERPLVIVGQVGTGTGALSMAIAGQIRSTVITVNSLSTFVKDGGTDQDITEAYAKNGRVIIQAQSFDELERSGLDYSKFKLLSV</sequence>
<dbReference type="EMBL" id="AFWI01000146">
    <property type="protein sequence ID" value="EGU55308.1"/>
    <property type="molecule type" value="Genomic_DNA"/>
</dbReference>
<dbReference type="EMBL" id="CP009358">
    <property type="protein sequence ID" value="AIW17464.1"/>
    <property type="molecule type" value="Genomic_DNA"/>
</dbReference>
<accession>F9T5B1</accession>
<dbReference type="Proteomes" id="UP000030071">
    <property type="component" value="Plasmid p57"/>
</dbReference>
<gene>
    <name evidence="1" type="ORF">IX91_25750</name>
    <name evidence="2" type="ORF">VITU9109_21219</name>
</gene>
<evidence type="ECO:0000313" key="4">
    <source>
        <dbReference type="Proteomes" id="UP000030071"/>
    </source>
</evidence>